<gene>
    <name evidence="2" type="ORF">KG103_01645</name>
</gene>
<proteinExistence type="predicted"/>
<sequence length="169" mass="18667">MDVPGPTPRLLLRPMTDDDLDDMAALLGDPVVMAHYPRPRTRDEAQAWIDRTRRSYRDHGFGLWVMVDRSTGEFLGDCGLTVQHVDGVDELEVGYHVRPDRQGEGLATEAALAARDFAREVLGATRLIAIIAPENVASQRVASKIGLGVEKRARYGDDQREVLIHAGVP</sequence>
<organism evidence="2 3">
    <name type="scientific">Cellulomonas wangleii</name>
    <dbReference type="NCBI Taxonomy" id="2816956"/>
    <lineage>
        <taxon>Bacteria</taxon>
        <taxon>Bacillati</taxon>
        <taxon>Actinomycetota</taxon>
        <taxon>Actinomycetes</taxon>
        <taxon>Micrococcales</taxon>
        <taxon>Cellulomonadaceae</taxon>
        <taxon>Cellulomonas</taxon>
    </lineage>
</organism>
<dbReference type="PANTHER" id="PTHR43792:SF1">
    <property type="entry name" value="N-ACETYLTRANSFERASE DOMAIN-CONTAINING PROTEIN"/>
    <property type="match status" value="1"/>
</dbReference>
<dbReference type="Proteomes" id="UP000677804">
    <property type="component" value="Chromosome"/>
</dbReference>
<reference evidence="2 3" key="1">
    <citation type="submission" date="2021-05" db="EMBL/GenBank/DDBJ databases">
        <title>Novel species in genus Cellulomonas.</title>
        <authorList>
            <person name="Zhang G."/>
        </authorList>
    </citation>
    <scope>NUCLEOTIDE SEQUENCE [LARGE SCALE GENOMIC DNA]</scope>
    <source>
        <strain evidence="3">zg-ZUI222</strain>
    </source>
</reference>
<feature type="domain" description="N-acetyltransferase" evidence="1">
    <location>
        <begin position="10"/>
        <end position="169"/>
    </location>
</feature>
<dbReference type="InterPro" id="IPR000182">
    <property type="entry name" value="GNAT_dom"/>
</dbReference>
<evidence type="ECO:0000313" key="3">
    <source>
        <dbReference type="Proteomes" id="UP000677804"/>
    </source>
</evidence>
<dbReference type="EMBL" id="CP074405">
    <property type="protein sequence ID" value="QVI64028.1"/>
    <property type="molecule type" value="Genomic_DNA"/>
</dbReference>
<dbReference type="RefSeq" id="WP_207341781.1">
    <property type="nucleotide sequence ID" value="NZ_JAFMVB010000008.1"/>
</dbReference>
<dbReference type="SUPFAM" id="SSF55729">
    <property type="entry name" value="Acyl-CoA N-acyltransferases (Nat)"/>
    <property type="match status" value="1"/>
</dbReference>
<dbReference type="InterPro" id="IPR016181">
    <property type="entry name" value="Acyl_CoA_acyltransferase"/>
</dbReference>
<name>A0ABX8D9B0_9CELL</name>
<dbReference type="PANTHER" id="PTHR43792">
    <property type="entry name" value="GNAT FAMILY, PUTATIVE (AFU_ORTHOLOGUE AFUA_3G00765)-RELATED-RELATED"/>
    <property type="match status" value="1"/>
</dbReference>
<dbReference type="PROSITE" id="PS51186">
    <property type="entry name" value="GNAT"/>
    <property type="match status" value="1"/>
</dbReference>
<protein>
    <submittedName>
        <fullName evidence="2">GNAT family N-acetyltransferase</fullName>
    </submittedName>
</protein>
<dbReference type="Pfam" id="PF13302">
    <property type="entry name" value="Acetyltransf_3"/>
    <property type="match status" value="1"/>
</dbReference>
<evidence type="ECO:0000313" key="2">
    <source>
        <dbReference type="EMBL" id="QVI64028.1"/>
    </source>
</evidence>
<dbReference type="InterPro" id="IPR051531">
    <property type="entry name" value="N-acetyltransferase"/>
</dbReference>
<keyword evidence="3" id="KW-1185">Reference proteome</keyword>
<accession>A0ABX8D9B0</accession>
<evidence type="ECO:0000259" key="1">
    <source>
        <dbReference type="PROSITE" id="PS51186"/>
    </source>
</evidence>
<dbReference type="Gene3D" id="3.40.630.30">
    <property type="match status" value="1"/>
</dbReference>